<evidence type="ECO:0000313" key="2">
    <source>
        <dbReference type="Proteomes" id="UP000203302"/>
    </source>
</evidence>
<organism evidence="1 2">
    <name type="scientific">Erwinia phage vB_EamM_Huxley</name>
    <dbReference type="NCBI Taxonomy" id="1883373"/>
    <lineage>
        <taxon>Viruses</taxon>
        <taxon>Duplodnaviria</taxon>
        <taxon>Heunggongvirae</taxon>
        <taxon>Uroviricota</taxon>
        <taxon>Caudoviricetes</taxon>
        <taxon>Chimalliviridae</taxon>
        <taxon>Machinavirus</taxon>
        <taxon>Machinavirus machina</taxon>
    </lineage>
</organism>
<dbReference type="OrthoDB" id="19592at10239"/>
<proteinExistence type="predicted"/>
<gene>
    <name evidence="1" type="ORF">HUXLEY_127</name>
</gene>
<dbReference type="KEGG" id="vg:29069249"/>
<sequence length="203" mass="22443">MQSVAHALSPVAFPQFTGLQVYMLQATAGTLADVAPEGYRDLVSEMLKDGNIPADTQVWLTVDESNVKAGKKQRRGGAHIDGNYDLFASDWCTGSSGWLNGVPGRELTLEEHHRSYQEFGGGMLIASNHAACQVWEGEVNGIPGQGGDCEHLRDQLEMLPTYLMESNRAYLTNSQCVHESLPLKVDFPRQLVRITLSEQYKFN</sequence>
<accession>A0A1B2ID77</accession>
<dbReference type="Proteomes" id="UP000203302">
    <property type="component" value="Segment"/>
</dbReference>
<reference evidence="2" key="1">
    <citation type="submission" date="2016-06" db="EMBL/GenBank/DDBJ databases">
        <authorList>
            <person name="Berg J.A."/>
            <person name="Grossarth S.E."/>
            <person name="Jarvis T.M."/>
            <person name="Merrill B.D."/>
            <person name="Breakwell D.P."/>
            <person name="Hope S."/>
            <person name="Grose J.H."/>
        </authorList>
    </citation>
    <scope>NUCLEOTIDE SEQUENCE [LARGE SCALE GENOMIC DNA]</scope>
</reference>
<evidence type="ECO:0000313" key="1">
    <source>
        <dbReference type="EMBL" id="ANZ49209.1"/>
    </source>
</evidence>
<dbReference type="EMBL" id="KX397368">
    <property type="protein sequence ID" value="ANZ49209.1"/>
    <property type="molecule type" value="Genomic_DNA"/>
</dbReference>
<name>A0A1B2ID77_9CAUD</name>
<dbReference type="RefSeq" id="YP_009293095.1">
    <property type="nucleotide sequence ID" value="NC_031127.1"/>
</dbReference>
<dbReference type="GeneID" id="29069249"/>
<protein>
    <submittedName>
        <fullName evidence="1">Uncharacterized protein</fullName>
    </submittedName>
</protein>